<feature type="region of interest" description="Disordered" evidence="1">
    <location>
        <begin position="355"/>
        <end position="380"/>
    </location>
</feature>
<feature type="region of interest" description="Disordered" evidence="1">
    <location>
        <begin position="84"/>
        <end position="110"/>
    </location>
</feature>
<organism evidence="3">
    <name type="scientific">Cladocopium goreaui</name>
    <dbReference type="NCBI Taxonomy" id="2562237"/>
    <lineage>
        <taxon>Eukaryota</taxon>
        <taxon>Sar</taxon>
        <taxon>Alveolata</taxon>
        <taxon>Dinophyceae</taxon>
        <taxon>Suessiales</taxon>
        <taxon>Symbiodiniaceae</taxon>
        <taxon>Cladocopium</taxon>
    </lineage>
</organism>
<dbReference type="OrthoDB" id="431232at2759"/>
<protein>
    <submittedName>
        <fullName evidence="5">PDZ domain-containing protein</fullName>
    </submittedName>
</protein>
<dbReference type="SUPFAM" id="SSF50156">
    <property type="entry name" value="PDZ domain-like"/>
    <property type="match status" value="1"/>
</dbReference>
<evidence type="ECO:0000313" key="5">
    <source>
        <dbReference type="EMBL" id="CAL4798488.1"/>
    </source>
</evidence>
<dbReference type="EMBL" id="CAMXCT030005035">
    <property type="protein sequence ID" value="CAL4798488.1"/>
    <property type="molecule type" value="Genomic_DNA"/>
</dbReference>
<dbReference type="InterPro" id="IPR008984">
    <property type="entry name" value="SMAD_FHA_dom_sf"/>
</dbReference>
<evidence type="ECO:0000313" key="6">
    <source>
        <dbReference type="Proteomes" id="UP001152797"/>
    </source>
</evidence>
<feature type="compositionally biased region" description="Low complexity" evidence="1">
    <location>
        <begin position="368"/>
        <end position="380"/>
    </location>
</feature>
<feature type="domain" description="PDZ" evidence="2">
    <location>
        <begin position="447"/>
        <end position="533"/>
    </location>
</feature>
<dbReference type="CDD" id="cd00060">
    <property type="entry name" value="FHA"/>
    <property type="match status" value="1"/>
</dbReference>
<accession>A0A9P1DKF1</accession>
<evidence type="ECO:0000256" key="1">
    <source>
        <dbReference type="SAM" id="MobiDB-lite"/>
    </source>
</evidence>
<dbReference type="SUPFAM" id="SSF49879">
    <property type="entry name" value="SMAD/FHA domain"/>
    <property type="match status" value="1"/>
</dbReference>
<reference evidence="3" key="1">
    <citation type="submission" date="2022-10" db="EMBL/GenBank/DDBJ databases">
        <authorList>
            <person name="Chen Y."/>
            <person name="Dougan E. K."/>
            <person name="Chan C."/>
            <person name="Rhodes N."/>
            <person name="Thang M."/>
        </authorList>
    </citation>
    <scope>NUCLEOTIDE SEQUENCE</scope>
</reference>
<dbReference type="InterPro" id="IPR025197">
    <property type="entry name" value="DUF4116"/>
</dbReference>
<dbReference type="PROSITE" id="PS50106">
    <property type="entry name" value="PDZ"/>
    <property type="match status" value="1"/>
</dbReference>
<evidence type="ECO:0000313" key="3">
    <source>
        <dbReference type="EMBL" id="CAI4011176.1"/>
    </source>
</evidence>
<evidence type="ECO:0000259" key="2">
    <source>
        <dbReference type="PROSITE" id="PS50106"/>
    </source>
</evidence>
<proteinExistence type="predicted"/>
<evidence type="ECO:0000313" key="4">
    <source>
        <dbReference type="EMBL" id="CAL1164551.1"/>
    </source>
</evidence>
<dbReference type="EMBL" id="CAMXCT020005035">
    <property type="protein sequence ID" value="CAL1164551.1"/>
    <property type="molecule type" value="Genomic_DNA"/>
</dbReference>
<sequence>MRVALFLGQDSQEQQSTRVEDLPWWKYQRALALWYCEWLDTYYDSGERRFLWRDELTQGFDAADLTEVKDLAMRMRLELPDHDAEIPDASSDVQAQKLKESSEGPGDAVEDDGNWHVAALAAAVEDDEELLWQEDGQGNLTHWAAEVGRFFLWQEHSGVLYEYVPASDTSFARWVARWALTPRLVVSASAELRVVDGRGHGLLLGSEEPCWQFSSLQPQHARVFRKGQRWWVEALDDASPSLLNGQRLQLGKPMALLSSALLRLNDVELQLDLPETPGAAPATGLAATTATATAPVLQRDFVPREEESPSPQPTGTAHAHALNRALRRLVCGSNTQSKALERPDVLAREQRYEDRAEKRRRLHPVEWPQPATPAATAPQPALAAPLEARMEPQISRRFTDDAQAKDFSGLKPEKEQMNAYVAGLAPVGIPPVTPQVTHIGPEGFTFEVVLRKAAGAFLGIDMLPAQKTPCLMVKQVLQGGVVAAWNHQCKGSAFAIHPGDYIIRVNDVMDDITAFMEEMRAQSELHLTILRRDGTGPPAPPPAVPAVPDAKRLGMHPSLARPLGGGAPLPASLPRPPQPGFKAGMPGYEQMDLRGAAWRDEASNDEFTFEVEIEKPRGHKLGIDVMLMTGGGRCGLLIGQVAVGGYAHLWNQRSQWPRQIQKNDLIIAANGISAWTDLPRMAQEFDMDICRVLPALLRNQMQRTPLVVGQLNSCGETAQSSNGYQAKTRKAAEDEVTACDGISEAASFEDEEPQFLQNNKEAALQAVRKNGYSLGFVSRQLQNDPEVVLAAVQHNGLALEKASPALRNDKEIVLAAVTRSPWALEFASQEMQDDRDVVVAACLKDGNALQFASQELRRNSELLIDLAARHAECLKWAGQELMYSKRFWVQVVKRDGRALRYAPPVFRKDRDVAIFALRKYGLVLSCLSEELRDDERVVKAAVARHGAALQFASLRLRRSKEIVMEAVLQNASSLRYAAPEYRTDPEAMAAHGFSEERAKNGK</sequence>
<dbReference type="Proteomes" id="UP001152797">
    <property type="component" value="Unassembled WGS sequence"/>
</dbReference>
<gene>
    <name evidence="3" type="ORF">C1SCF055_LOCUS36360</name>
</gene>
<dbReference type="EMBL" id="CAMXCT010005035">
    <property type="protein sequence ID" value="CAI4011176.1"/>
    <property type="molecule type" value="Genomic_DNA"/>
</dbReference>
<dbReference type="AlphaFoldDB" id="A0A9P1DKF1"/>
<comment type="caution">
    <text evidence="3">The sequence shown here is derived from an EMBL/GenBank/DDBJ whole genome shotgun (WGS) entry which is preliminary data.</text>
</comment>
<reference evidence="4" key="2">
    <citation type="submission" date="2024-04" db="EMBL/GenBank/DDBJ databases">
        <authorList>
            <person name="Chen Y."/>
            <person name="Shah S."/>
            <person name="Dougan E. K."/>
            <person name="Thang M."/>
            <person name="Chan C."/>
        </authorList>
    </citation>
    <scope>NUCLEOTIDE SEQUENCE [LARGE SCALE GENOMIC DNA]</scope>
</reference>
<name>A0A9P1DKF1_9DINO</name>
<dbReference type="InterPro" id="IPR001478">
    <property type="entry name" value="PDZ"/>
</dbReference>
<keyword evidence="6" id="KW-1185">Reference proteome</keyword>
<dbReference type="Pfam" id="PF13475">
    <property type="entry name" value="DUF4116"/>
    <property type="match status" value="4"/>
</dbReference>
<dbReference type="InterPro" id="IPR036034">
    <property type="entry name" value="PDZ_sf"/>
</dbReference>